<protein>
    <submittedName>
        <fullName evidence="1">Uncharacterized protein</fullName>
    </submittedName>
</protein>
<accession>A0ACB9X9S6</accession>
<evidence type="ECO:0000313" key="2">
    <source>
        <dbReference type="Proteomes" id="UP001057452"/>
    </source>
</evidence>
<dbReference type="Proteomes" id="UP001057452">
    <property type="component" value="Chromosome 7"/>
</dbReference>
<organism evidence="1 2">
    <name type="scientific">Chaenocephalus aceratus</name>
    <name type="common">Blackfin icefish</name>
    <name type="synonym">Chaenichthys aceratus</name>
    <dbReference type="NCBI Taxonomy" id="36190"/>
    <lineage>
        <taxon>Eukaryota</taxon>
        <taxon>Metazoa</taxon>
        <taxon>Chordata</taxon>
        <taxon>Craniata</taxon>
        <taxon>Vertebrata</taxon>
        <taxon>Euteleostomi</taxon>
        <taxon>Actinopterygii</taxon>
        <taxon>Neopterygii</taxon>
        <taxon>Teleostei</taxon>
        <taxon>Neoteleostei</taxon>
        <taxon>Acanthomorphata</taxon>
        <taxon>Eupercaria</taxon>
        <taxon>Perciformes</taxon>
        <taxon>Notothenioidei</taxon>
        <taxon>Channichthyidae</taxon>
        <taxon>Chaenocephalus</taxon>
    </lineage>
</organism>
<proteinExistence type="predicted"/>
<comment type="caution">
    <text evidence="1">The sequence shown here is derived from an EMBL/GenBank/DDBJ whole genome shotgun (WGS) entry which is preliminary data.</text>
</comment>
<name>A0ACB9X9S6_CHAAC</name>
<feature type="non-terminal residue" evidence="1">
    <location>
        <position position="1"/>
    </location>
</feature>
<evidence type="ECO:0000313" key="1">
    <source>
        <dbReference type="EMBL" id="KAI4823317.1"/>
    </source>
</evidence>
<dbReference type="EMBL" id="CM043791">
    <property type="protein sequence ID" value="KAI4823317.1"/>
    <property type="molecule type" value="Genomic_DNA"/>
</dbReference>
<gene>
    <name evidence="1" type="ORF">KUCAC02_011910</name>
</gene>
<sequence>VSECAVCQAAAHPIKQEVEYPLIKINKNVCAKMGIQRSLCSPYHPQTNGLVERMNGTIQRSSVDGSSPAEWLLVELQGEMFSRHNSALAGNVMGDLLYTIEGVPVLIVGHPLLYSPSIPAICRTARVAVTVTMKTMMSHSYPWKPSSQEPPPPPTA</sequence>
<reference evidence="1" key="1">
    <citation type="submission" date="2022-05" db="EMBL/GenBank/DDBJ databases">
        <title>Chromosome-level genome of Chaenocephalus aceratus.</title>
        <authorList>
            <person name="Park H."/>
        </authorList>
    </citation>
    <scope>NUCLEOTIDE SEQUENCE</scope>
    <source>
        <strain evidence="1">KU_202001</strain>
    </source>
</reference>
<keyword evidence="2" id="KW-1185">Reference proteome</keyword>